<dbReference type="AlphaFoldDB" id="A0A1I7Z5G0"/>
<protein>
    <submittedName>
        <fullName evidence="3">Secreted protein</fullName>
    </submittedName>
</protein>
<keyword evidence="2" id="KW-1185">Reference proteome</keyword>
<dbReference type="WBParaSite" id="L893_g22789.t1">
    <property type="protein sequence ID" value="L893_g22789.t1"/>
    <property type="gene ID" value="L893_g22789"/>
</dbReference>
<sequence>MFDPCASYSFTLVLSLQAASLICPTRLSELLALAALLIPLTIGQCSTGLLDSSNASLSADSCEKLKELIRRNPEAFHLLPTKENAQTMRTMLTSTPSQPMPANPARSVDNP</sequence>
<dbReference type="Proteomes" id="UP000095287">
    <property type="component" value="Unplaced"/>
</dbReference>
<feature type="region of interest" description="Disordered" evidence="1">
    <location>
        <begin position="92"/>
        <end position="111"/>
    </location>
</feature>
<evidence type="ECO:0000313" key="2">
    <source>
        <dbReference type="Proteomes" id="UP000095287"/>
    </source>
</evidence>
<accession>A0A1I7Z5G0</accession>
<reference evidence="3" key="1">
    <citation type="submission" date="2016-11" db="UniProtKB">
        <authorList>
            <consortium name="WormBaseParasite"/>
        </authorList>
    </citation>
    <scope>IDENTIFICATION</scope>
</reference>
<evidence type="ECO:0000256" key="1">
    <source>
        <dbReference type="SAM" id="MobiDB-lite"/>
    </source>
</evidence>
<evidence type="ECO:0000313" key="3">
    <source>
        <dbReference type="WBParaSite" id="L893_g22789.t1"/>
    </source>
</evidence>
<organism evidence="2 3">
    <name type="scientific">Steinernema glaseri</name>
    <dbReference type="NCBI Taxonomy" id="37863"/>
    <lineage>
        <taxon>Eukaryota</taxon>
        <taxon>Metazoa</taxon>
        <taxon>Ecdysozoa</taxon>
        <taxon>Nematoda</taxon>
        <taxon>Chromadorea</taxon>
        <taxon>Rhabditida</taxon>
        <taxon>Tylenchina</taxon>
        <taxon>Panagrolaimomorpha</taxon>
        <taxon>Strongyloidoidea</taxon>
        <taxon>Steinernematidae</taxon>
        <taxon>Steinernema</taxon>
    </lineage>
</organism>
<proteinExistence type="predicted"/>
<name>A0A1I7Z5G0_9BILA</name>